<accession>A0ABT9C7I2</accession>
<dbReference type="Proteomes" id="UP001240171">
    <property type="component" value="Unassembled WGS sequence"/>
</dbReference>
<comment type="caution">
    <text evidence="2">The sequence shown here is derived from an EMBL/GenBank/DDBJ whole genome shotgun (WGS) entry which is preliminary data.</text>
</comment>
<evidence type="ECO:0008006" key="4">
    <source>
        <dbReference type="Google" id="ProtNLM"/>
    </source>
</evidence>
<protein>
    <recommendedName>
        <fullName evidence="4">Copper amine oxidase-like N-terminal domain-containing protein</fullName>
    </recommendedName>
</protein>
<evidence type="ECO:0000256" key="1">
    <source>
        <dbReference type="SAM" id="SignalP"/>
    </source>
</evidence>
<keyword evidence="3" id="KW-1185">Reference proteome</keyword>
<sequence>MRHKKTFYFLAAVLVFMIGGSVGAAAGSNPDKITAYLNRDVHSQVYGEDVKQADAKGNPLLPITCNGTTYVPLRTIADAFMGATFETRFAGGSTLDEAELARRMDKKDFISLILIWRQGSAWAGLCLFDFIVIANARVMII</sequence>
<organism evidence="2 3">
    <name type="scientific">Paenibacillus lacisoli</name>
    <dbReference type="NCBI Taxonomy" id="3064525"/>
    <lineage>
        <taxon>Bacteria</taxon>
        <taxon>Bacillati</taxon>
        <taxon>Bacillota</taxon>
        <taxon>Bacilli</taxon>
        <taxon>Bacillales</taxon>
        <taxon>Paenibacillaceae</taxon>
        <taxon>Paenibacillus</taxon>
    </lineage>
</organism>
<evidence type="ECO:0000313" key="2">
    <source>
        <dbReference type="EMBL" id="MDO7905223.1"/>
    </source>
</evidence>
<dbReference type="EMBL" id="JAUQTB010000001">
    <property type="protein sequence ID" value="MDO7905223.1"/>
    <property type="molecule type" value="Genomic_DNA"/>
</dbReference>
<feature type="signal peptide" evidence="1">
    <location>
        <begin position="1"/>
        <end position="24"/>
    </location>
</feature>
<gene>
    <name evidence="2" type="ORF">Q5741_02195</name>
</gene>
<keyword evidence="1" id="KW-0732">Signal</keyword>
<feature type="chain" id="PRO_5047257158" description="Copper amine oxidase-like N-terminal domain-containing protein" evidence="1">
    <location>
        <begin position="25"/>
        <end position="141"/>
    </location>
</feature>
<evidence type="ECO:0000313" key="3">
    <source>
        <dbReference type="Proteomes" id="UP001240171"/>
    </source>
</evidence>
<proteinExistence type="predicted"/>
<reference evidence="2 3" key="1">
    <citation type="submission" date="2023-07" db="EMBL/GenBank/DDBJ databases">
        <title>Paenibacillus sp. JX-17 nov. isolated from soil.</title>
        <authorList>
            <person name="Wan Y."/>
            <person name="Liu B."/>
        </authorList>
    </citation>
    <scope>NUCLEOTIDE SEQUENCE [LARGE SCALE GENOMIC DNA]</scope>
    <source>
        <strain evidence="2 3">JX-17</strain>
    </source>
</reference>
<name>A0ABT9C7I2_9BACL</name>